<accession>A0AA88USC7</accession>
<keyword evidence="4 9" id="KW-0863">Zinc-finger</keyword>
<evidence type="ECO:0000256" key="9">
    <source>
        <dbReference type="PROSITE-ProRule" id="PRU00175"/>
    </source>
</evidence>
<feature type="domain" description="RING-type" evidence="12">
    <location>
        <begin position="105"/>
        <end position="147"/>
    </location>
</feature>
<dbReference type="Proteomes" id="UP001187471">
    <property type="component" value="Unassembled WGS sequence"/>
</dbReference>
<dbReference type="GO" id="GO:0016020">
    <property type="term" value="C:membrane"/>
    <property type="evidence" value="ECO:0007669"/>
    <property type="project" value="UniProtKB-SubCell"/>
</dbReference>
<dbReference type="SMART" id="SM00184">
    <property type="entry name" value="RING"/>
    <property type="match status" value="1"/>
</dbReference>
<keyword evidence="14" id="KW-1185">Reference proteome</keyword>
<evidence type="ECO:0000256" key="11">
    <source>
        <dbReference type="SAM" id="Phobius"/>
    </source>
</evidence>
<evidence type="ECO:0000256" key="5">
    <source>
        <dbReference type="ARBA" id="ARBA00022833"/>
    </source>
</evidence>
<keyword evidence="2 11" id="KW-0812">Transmembrane</keyword>
<dbReference type="EMBL" id="JAVXUO010000072">
    <property type="protein sequence ID" value="KAK2995699.1"/>
    <property type="molecule type" value="Genomic_DNA"/>
</dbReference>
<evidence type="ECO:0000313" key="13">
    <source>
        <dbReference type="EMBL" id="KAK2995699.1"/>
    </source>
</evidence>
<evidence type="ECO:0000256" key="4">
    <source>
        <dbReference type="ARBA" id="ARBA00022771"/>
    </source>
</evidence>
<dbReference type="Pfam" id="PF13639">
    <property type="entry name" value="zf-RING_2"/>
    <property type="match status" value="1"/>
</dbReference>
<dbReference type="PROSITE" id="PS50089">
    <property type="entry name" value="ZF_RING_2"/>
    <property type="match status" value="1"/>
</dbReference>
<gene>
    <name evidence="13" type="ORF">RJ640_001748</name>
</gene>
<evidence type="ECO:0000256" key="3">
    <source>
        <dbReference type="ARBA" id="ARBA00022723"/>
    </source>
</evidence>
<evidence type="ECO:0000256" key="10">
    <source>
        <dbReference type="SAM" id="MobiDB-lite"/>
    </source>
</evidence>
<dbReference type="AlphaFoldDB" id="A0AA88USC7"/>
<keyword evidence="3" id="KW-0479">Metal-binding</keyword>
<evidence type="ECO:0000256" key="8">
    <source>
        <dbReference type="ARBA" id="ARBA00024209"/>
    </source>
</evidence>
<evidence type="ECO:0000256" key="6">
    <source>
        <dbReference type="ARBA" id="ARBA00022989"/>
    </source>
</evidence>
<reference evidence="13" key="1">
    <citation type="submission" date="2022-12" db="EMBL/GenBank/DDBJ databases">
        <title>Draft genome assemblies for two species of Escallonia (Escalloniales).</title>
        <authorList>
            <person name="Chanderbali A."/>
            <person name="Dervinis C."/>
            <person name="Anghel I."/>
            <person name="Soltis D."/>
            <person name="Soltis P."/>
            <person name="Zapata F."/>
        </authorList>
    </citation>
    <scope>NUCLEOTIDE SEQUENCE</scope>
    <source>
        <strain evidence="13">UCBG92.1500</strain>
        <tissue evidence="13">Leaf</tissue>
    </source>
</reference>
<comment type="caution">
    <text evidence="13">The sequence shown here is derived from an EMBL/GenBank/DDBJ whole genome shotgun (WGS) entry which is preliminary data.</text>
</comment>
<feature type="compositionally biased region" description="Basic and acidic residues" evidence="10">
    <location>
        <begin position="1"/>
        <end position="18"/>
    </location>
</feature>
<keyword evidence="6 11" id="KW-1133">Transmembrane helix</keyword>
<dbReference type="SUPFAM" id="SSF57850">
    <property type="entry name" value="RING/U-box"/>
    <property type="match status" value="1"/>
</dbReference>
<protein>
    <recommendedName>
        <fullName evidence="12">RING-type domain-containing protein</fullName>
    </recommendedName>
</protein>
<keyword evidence="7 11" id="KW-0472">Membrane</keyword>
<dbReference type="PANTHER" id="PTHR46539:SF9">
    <property type="entry name" value="RING-H2 FINGER PROTEIN ATL56"/>
    <property type="match status" value="1"/>
</dbReference>
<evidence type="ECO:0000313" key="14">
    <source>
        <dbReference type="Proteomes" id="UP001187471"/>
    </source>
</evidence>
<feature type="transmembrane region" description="Helical" evidence="11">
    <location>
        <begin position="42"/>
        <end position="68"/>
    </location>
</feature>
<evidence type="ECO:0000259" key="12">
    <source>
        <dbReference type="PROSITE" id="PS50089"/>
    </source>
</evidence>
<keyword evidence="5" id="KW-0862">Zinc</keyword>
<comment type="similarity">
    <text evidence="8">Belongs to the RING-type zinc finger family. ATL subfamily.</text>
</comment>
<dbReference type="GO" id="GO:0008270">
    <property type="term" value="F:zinc ion binding"/>
    <property type="evidence" value="ECO:0007669"/>
    <property type="project" value="UniProtKB-KW"/>
</dbReference>
<evidence type="ECO:0000256" key="7">
    <source>
        <dbReference type="ARBA" id="ARBA00023136"/>
    </source>
</evidence>
<dbReference type="Gene3D" id="3.30.40.10">
    <property type="entry name" value="Zinc/RING finger domain, C3HC4 (zinc finger)"/>
    <property type="match status" value="1"/>
</dbReference>
<dbReference type="InterPro" id="IPR013083">
    <property type="entry name" value="Znf_RING/FYVE/PHD"/>
</dbReference>
<sequence length="210" mass="22914">MPITHDHHLRNPDRRHADAVPINQPSPPKPNPKILSLLLKSVVMALILSLFLLFLGVAALALLHVLVAGTSIHRHRRRHSASPSAEDLNRHVPRSKYAGAQPADCAVCLDGLAGGDWCRRLPACGHVFHAECLDTWLVRVTNCPICRARVRLDTAASGSLAPFLPFGVLQGLSDLVKDLVFEGSEESENSGLWRAKPGEEAQIPVLEHII</sequence>
<feature type="region of interest" description="Disordered" evidence="10">
    <location>
        <begin position="1"/>
        <end position="27"/>
    </location>
</feature>
<organism evidence="13 14">
    <name type="scientific">Escallonia rubra</name>
    <dbReference type="NCBI Taxonomy" id="112253"/>
    <lineage>
        <taxon>Eukaryota</taxon>
        <taxon>Viridiplantae</taxon>
        <taxon>Streptophyta</taxon>
        <taxon>Embryophyta</taxon>
        <taxon>Tracheophyta</taxon>
        <taxon>Spermatophyta</taxon>
        <taxon>Magnoliopsida</taxon>
        <taxon>eudicotyledons</taxon>
        <taxon>Gunneridae</taxon>
        <taxon>Pentapetalae</taxon>
        <taxon>asterids</taxon>
        <taxon>campanulids</taxon>
        <taxon>Escalloniales</taxon>
        <taxon>Escalloniaceae</taxon>
        <taxon>Escallonia</taxon>
    </lineage>
</organism>
<proteinExistence type="inferred from homology"/>
<name>A0AA88USC7_9ASTE</name>
<evidence type="ECO:0000256" key="2">
    <source>
        <dbReference type="ARBA" id="ARBA00022692"/>
    </source>
</evidence>
<comment type="subcellular location">
    <subcellularLocation>
        <location evidence="1">Membrane</location>
    </subcellularLocation>
</comment>
<dbReference type="PANTHER" id="PTHR46539">
    <property type="entry name" value="E3 UBIQUITIN-PROTEIN LIGASE ATL42"/>
    <property type="match status" value="1"/>
</dbReference>
<dbReference type="InterPro" id="IPR001841">
    <property type="entry name" value="Znf_RING"/>
</dbReference>
<evidence type="ECO:0000256" key="1">
    <source>
        <dbReference type="ARBA" id="ARBA00004370"/>
    </source>
</evidence>